<evidence type="ECO:0000313" key="1">
    <source>
        <dbReference type="EMBL" id="GBM42750.1"/>
    </source>
</evidence>
<sequence>MRTSYLFLPHPPSCRKFQSSPRPSTFCLSIGYFLSDSEALALPKCRTFIFVMEPNERKRVLLTVEQKFQIASRIEAGETLTKLPKEFGVGDDDEEEAACSVVQFWKALTLKDRVYMINEAWESVPEHTLKRFWRKVAPYLENVDQSNDSDSVTVTELNGLLKQIPSSGNCEKDDVSSWLDCDAEDAGFQLMSDGEIIA</sequence>
<protein>
    <recommendedName>
        <fullName evidence="3">DDE-1 domain-containing protein</fullName>
    </recommendedName>
</protein>
<organism evidence="1 2">
    <name type="scientific">Araneus ventricosus</name>
    <name type="common">Orbweaver spider</name>
    <name type="synonym">Epeira ventricosa</name>
    <dbReference type="NCBI Taxonomy" id="182803"/>
    <lineage>
        <taxon>Eukaryota</taxon>
        <taxon>Metazoa</taxon>
        <taxon>Ecdysozoa</taxon>
        <taxon>Arthropoda</taxon>
        <taxon>Chelicerata</taxon>
        <taxon>Arachnida</taxon>
        <taxon>Araneae</taxon>
        <taxon>Araneomorphae</taxon>
        <taxon>Entelegynae</taxon>
        <taxon>Araneoidea</taxon>
        <taxon>Araneidae</taxon>
        <taxon>Araneus</taxon>
    </lineage>
</organism>
<dbReference type="OrthoDB" id="5919228at2759"/>
<name>A0A4Y2FMQ0_ARAVE</name>
<accession>A0A4Y2FMQ0</accession>
<dbReference type="AlphaFoldDB" id="A0A4Y2FMQ0"/>
<gene>
    <name evidence="1" type="ORF">AVEN_81576_1</name>
</gene>
<dbReference type="EMBL" id="BGPR01001004">
    <property type="protein sequence ID" value="GBM42750.1"/>
    <property type="molecule type" value="Genomic_DNA"/>
</dbReference>
<keyword evidence="2" id="KW-1185">Reference proteome</keyword>
<dbReference type="Proteomes" id="UP000499080">
    <property type="component" value="Unassembled WGS sequence"/>
</dbReference>
<comment type="caution">
    <text evidence="1">The sequence shown here is derived from an EMBL/GenBank/DDBJ whole genome shotgun (WGS) entry which is preliminary data.</text>
</comment>
<proteinExistence type="predicted"/>
<reference evidence="1 2" key="1">
    <citation type="journal article" date="2019" name="Sci. Rep.">
        <title>Orb-weaving spider Araneus ventricosus genome elucidates the spidroin gene catalogue.</title>
        <authorList>
            <person name="Kono N."/>
            <person name="Nakamura H."/>
            <person name="Ohtoshi R."/>
            <person name="Moran D.A.P."/>
            <person name="Shinohara A."/>
            <person name="Yoshida Y."/>
            <person name="Fujiwara M."/>
            <person name="Mori M."/>
            <person name="Tomita M."/>
            <person name="Arakawa K."/>
        </authorList>
    </citation>
    <scope>NUCLEOTIDE SEQUENCE [LARGE SCALE GENOMIC DNA]</scope>
</reference>
<evidence type="ECO:0000313" key="2">
    <source>
        <dbReference type="Proteomes" id="UP000499080"/>
    </source>
</evidence>
<evidence type="ECO:0008006" key="3">
    <source>
        <dbReference type="Google" id="ProtNLM"/>
    </source>
</evidence>